<evidence type="ECO:0000313" key="1">
    <source>
        <dbReference type="EMBL" id="VTR55568.1"/>
    </source>
</evidence>
<reference evidence="1" key="1">
    <citation type="submission" date="2019-05" db="EMBL/GenBank/DDBJ databases">
        <authorList>
            <consortium name="Pathogen Informatics"/>
        </authorList>
    </citation>
    <scope>NUCLEOTIDE SEQUENCE [LARGE SCALE GENOMIC DNA]</scope>
    <source>
        <strain evidence="1">NCTC12965</strain>
    </source>
</reference>
<proteinExistence type="predicted"/>
<dbReference type="EMBL" id="CABEEZ010000133">
    <property type="protein sequence ID" value="VTR55568.1"/>
    <property type="molecule type" value="Genomic_DNA"/>
</dbReference>
<name>A0A4V6KUW7_SERFO</name>
<organism evidence="1">
    <name type="scientific">Serratia fonticola</name>
    <dbReference type="NCBI Taxonomy" id="47917"/>
    <lineage>
        <taxon>Bacteria</taxon>
        <taxon>Pseudomonadati</taxon>
        <taxon>Pseudomonadota</taxon>
        <taxon>Gammaproteobacteria</taxon>
        <taxon>Enterobacterales</taxon>
        <taxon>Yersiniaceae</taxon>
        <taxon>Serratia</taxon>
    </lineage>
</organism>
<gene>
    <name evidence="1" type="ORF">NCTC12965_07013</name>
</gene>
<sequence>MACMLSSVNYHCVSAKMIRQAMRNTSIDSLDHTPSAVIAIGTDYPPDYLLPLHSHRRAQFAVWGYGCNAGIYPAGKLGGATAARRMDPAAGRT</sequence>
<dbReference type="AlphaFoldDB" id="A0A4V6KUW7"/>
<protein>
    <submittedName>
        <fullName evidence="1">Uncharacterized protein</fullName>
    </submittedName>
</protein>
<accession>A0A4V6KUW7</accession>